<dbReference type="Gene3D" id="3.30.70.1400">
    <property type="entry name" value="Aminomethyltransferase beta-barrel domains"/>
    <property type="match status" value="1"/>
</dbReference>
<reference evidence="2 3" key="1">
    <citation type="submission" date="2019-11" db="EMBL/GenBank/DDBJ databases">
        <title>Complete Genome Sequence of Shewanella chilikensis Strain DC57, Isolated from Corroded Seal Rings at a floating production facility in Australia.</title>
        <authorList>
            <person name="Salgar-Chaparro S.J."/>
            <person name="Castillo-Villamizar G.A."/>
            <person name="Poehlein A."/>
            <person name="Daniel R."/>
            <person name="Machuca L."/>
        </authorList>
    </citation>
    <scope>NUCLEOTIDE SEQUENCE [LARGE SCALE GENOMIC DNA]</scope>
    <source>
        <strain evidence="2 3">DC57</strain>
    </source>
</reference>
<dbReference type="KEGG" id="schk:GII14_17885"/>
<feature type="domain" description="tRNA-modifying protein YgfZ-like beta-barrel" evidence="1">
    <location>
        <begin position="237"/>
        <end position="303"/>
    </location>
</feature>
<dbReference type="PANTHER" id="PTHR22602">
    <property type="entry name" value="TRANSFERASE CAF17, MITOCHONDRIAL-RELATED"/>
    <property type="match status" value="1"/>
</dbReference>
<dbReference type="SUPFAM" id="SSF101790">
    <property type="entry name" value="Aminomethyltransferase beta-barrel domain"/>
    <property type="match status" value="1"/>
</dbReference>
<dbReference type="Pfam" id="PF21130">
    <property type="entry name" value="YgfZ_barrel"/>
    <property type="match status" value="1"/>
</dbReference>
<dbReference type="Gene3D" id="2.40.30.160">
    <property type="match status" value="1"/>
</dbReference>
<dbReference type="InterPro" id="IPR017703">
    <property type="entry name" value="YgfZ/GCV_T_CS"/>
</dbReference>
<dbReference type="RefSeq" id="WP_165565587.1">
    <property type="nucleotide sequence ID" value="NZ_CP045857.1"/>
</dbReference>
<dbReference type="SUPFAM" id="SSF103025">
    <property type="entry name" value="Folate-binding domain"/>
    <property type="match status" value="1"/>
</dbReference>
<dbReference type="InterPro" id="IPR029043">
    <property type="entry name" value="GcvT/YgfZ_C"/>
</dbReference>
<accession>A0A6G7LVR7</accession>
<evidence type="ECO:0000313" key="2">
    <source>
        <dbReference type="EMBL" id="QIJ05834.1"/>
    </source>
</evidence>
<evidence type="ECO:0000259" key="1">
    <source>
        <dbReference type="Pfam" id="PF21130"/>
    </source>
</evidence>
<organism evidence="2 3">
    <name type="scientific">Shewanella chilikensis</name>
    <dbReference type="NCBI Taxonomy" id="558541"/>
    <lineage>
        <taxon>Bacteria</taxon>
        <taxon>Pseudomonadati</taxon>
        <taxon>Pseudomonadota</taxon>
        <taxon>Gammaproteobacteria</taxon>
        <taxon>Alteromonadales</taxon>
        <taxon>Shewanellaceae</taxon>
        <taxon>Shewanella</taxon>
    </lineage>
</organism>
<dbReference type="GeneID" id="99801585"/>
<sequence>MSICVSQPDWPLDAGIPDLLISRLSHLGLLAVTGEQGRSFIHGQVTTDISSLTTEQWRWGAHCDPKGKMLSSFRTFTLGDALILMMPRDTLAADLPQLKKYAVFSKAELVDVSDDYSLLGVAGTKAATWLAEQLPGFNAEQQVSVIEGGVVLQDGERFILVLPKAEAEALCQQQLLVDASAWQELEILAAYPNLPAAHMGQFVPQMCNLQAINGISFTKGCYMGQETVARMKYRGGNKRALYILKGKATVDVSPETSLEKALDGGFRKGGSIIEAVQRNGELLLTAVLANDTEVGAKFRIADDENSELTVLPLPYSLEEQE</sequence>
<dbReference type="Gene3D" id="3.30.70.1630">
    <property type="match status" value="1"/>
</dbReference>
<dbReference type="EMBL" id="CP045857">
    <property type="protein sequence ID" value="QIJ05834.1"/>
    <property type="molecule type" value="Genomic_DNA"/>
</dbReference>
<protein>
    <submittedName>
        <fullName evidence="2">tRNA-modifying protein YgfZ</fullName>
    </submittedName>
</protein>
<dbReference type="AlphaFoldDB" id="A0A6G7LVR7"/>
<dbReference type="InterPro" id="IPR045179">
    <property type="entry name" value="YgfZ/GcvT"/>
</dbReference>
<dbReference type="NCBIfam" id="TIGR03317">
    <property type="entry name" value="ygfZ_signature"/>
    <property type="match status" value="1"/>
</dbReference>
<dbReference type="NCBIfam" id="NF007110">
    <property type="entry name" value="PRK09559.1"/>
    <property type="match status" value="1"/>
</dbReference>
<dbReference type="PANTHER" id="PTHR22602:SF0">
    <property type="entry name" value="TRANSFERASE CAF17, MITOCHONDRIAL-RELATED"/>
    <property type="match status" value="1"/>
</dbReference>
<dbReference type="Proteomes" id="UP000502117">
    <property type="component" value="Chromosome"/>
</dbReference>
<evidence type="ECO:0000313" key="3">
    <source>
        <dbReference type="Proteomes" id="UP000502117"/>
    </source>
</evidence>
<proteinExistence type="predicted"/>
<name>A0A6G7LVR7_9GAMM</name>
<dbReference type="GO" id="GO:0016226">
    <property type="term" value="P:iron-sulfur cluster assembly"/>
    <property type="evidence" value="ECO:0007669"/>
    <property type="project" value="TreeGrafter"/>
</dbReference>
<gene>
    <name evidence="2" type="primary">ygfZ</name>
    <name evidence="2" type="ORF">GII14_17885</name>
</gene>
<dbReference type="InterPro" id="IPR048451">
    <property type="entry name" value="YgfZ_barrel"/>
</dbReference>